<dbReference type="InterPro" id="IPR036047">
    <property type="entry name" value="F-box-like_dom_sf"/>
</dbReference>
<reference evidence="6" key="1">
    <citation type="submission" date="2013-04" db="EMBL/GenBank/DDBJ databases">
        <authorList>
            <person name="Qu J."/>
            <person name="Murali S.C."/>
            <person name="Bandaranaike D."/>
            <person name="Bellair M."/>
            <person name="Blankenburg K."/>
            <person name="Chao H."/>
            <person name="Dinh H."/>
            <person name="Doddapaneni H."/>
            <person name="Downs B."/>
            <person name="Dugan-Rocha S."/>
            <person name="Elkadiri S."/>
            <person name="Gnanaolivu R.D."/>
            <person name="Hernandez B."/>
            <person name="Javaid M."/>
            <person name="Jayaseelan J.C."/>
            <person name="Lee S."/>
            <person name="Li M."/>
            <person name="Ming W."/>
            <person name="Munidasa M."/>
            <person name="Muniz J."/>
            <person name="Nguyen L."/>
            <person name="Ongeri F."/>
            <person name="Osuji N."/>
            <person name="Pu L.-L."/>
            <person name="Puazo M."/>
            <person name="Qu C."/>
            <person name="Quiroz J."/>
            <person name="Raj R."/>
            <person name="Weissenberger G."/>
            <person name="Xin Y."/>
            <person name="Zou X."/>
            <person name="Han Y."/>
            <person name="Richards S."/>
            <person name="Worley K."/>
            <person name="Muzny D."/>
            <person name="Gibbs R."/>
        </authorList>
    </citation>
    <scope>NUCLEOTIDE SEQUENCE</scope>
    <source>
        <strain evidence="6">Sampled in the wild</strain>
    </source>
</reference>
<keyword evidence="1 3" id="KW-0853">WD repeat</keyword>
<dbReference type="InterPro" id="IPR001680">
    <property type="entry name" value="WD40_rpt"/>
</dbReference>
<protein>
    <recommendedName>
        <fullName evidence="5">F-box domain-containing protein</fullName>
    </recommendedName>
</protein>
<feature type="domain" description="F-box" evidence="5">
    <location>
        <begin position="74"/>
        <end position="121"/>
    </location>
</feature>
<dbReference type="AlphaFoldDB" id="A0A8K0NUS9"/>
<evidence type="ECO:0000256" key="3">
    <source>
        <dbReference type="PROSITE-ProRule" id="PRU00221"/>
    </source>
</evidence>
<evidence type="ECO:0000256" key="4">
    <source>
        <dbReference type="SAM" id="MobiDB-lite"/>
    </source>
</evidence>
<dbReference type="PROSITE" id="PS50082">
    <property type="entry name" value="WD_REPEATS_2"/>
    <property type="match status" value="1"/>
</dbReference>
<evidence type="ECO:0000256" key="1">
    <source>
        <dbReference type="ARBA" id="ARBA00022574"/>
    </source>
</evidence>
<evidence type="ECO:0000313" key="7">
    <source>
        <dbReference type="Proteomes" id="UP000792457"/>
    </source>
</evidence>
<keyword evidence="7" id="KW-1185">Reference proteome</keyword>
<dbReference type="InterPro" id="IPR001810">
    <property type="entry name" value="F-box_dom"/>
</dbReference>
<dbReference type="PANTHER" id="PTHR44436:SF1">
    <property type="entry name" value="F-BOX_WD REPEAT-CONTAINING PROTEIN 2"/>
    <property type="match status" value="1"/>
</dbReference>
<dbReference type="SMART" id="SM00320">
    <property type="entry name" value="WD40"/>
    <property type="match status" value="3"/>
</dbReference>
<dbReference type="Gene3D" id="2.130.10.10">
    <property type="entry name" value="YVTN repeat-like/Quinoprotein amine dehydrogenase"/>
    <property type="match status" value="2"/>
</dbReference>
<dbReference type="Proteomes" id="UP000792457">
    <property type="component" value="Unassembled WGS sequence"/>
</dbReference>
<dbReference type="SMART" id="SM00256">
    <property type="entry name" value="FBOX"/>
    <property type="match status" value="1"/>
</dbReference>
<gene>
    <name evidence="6" type="ORF">J437_LFUL004595</name>
</gene>
<dbReference type="Gene3D" id="1.20.1280.50">
    <property type="match status" value="1"/>
</dbReference>
<dbReference type="SUPFAM" id="SSF81383">
    <property type="entry name" value="F-box domain"/>
    <property type="match status" value="1"/>
</dbReference>
<keyword evidence="2" id="KW-0677">Repeat</keyword>
<dbReference type="OrthoDB" id="8187000at2759"/>
<dbReference type="PROSITE" id="PS50294">
    <property type="entry name" value="WD_REPEATS_REGION"/>
    <property type="match status" value="1"/>
</dbReference>
<evidence type="ECO:0000313" key="6">
    <source>
        <dbReference type="EMBL" id="KAG8225395.1"/>
    </source>
</evidence>
<evidence type="ECO:0000259" key="5">
    <source>
        <dbReference type="PROSITE" id="PS50181"/>
    </source>
</evidence>
<reference evidence="6" key="2">
    <citation type="submission" date="2017-10" db="EMBL/GenBank/DDBJ databases">
        <title>Ladona fulva Genome sequencing and assembly.</title>
        <authorList>
            <person name="Murali S."/>
            <person name="Richards S."/>
            <person name="Bandaranaike D."/>
            <person name="Bellair M."/>
            <person name="Blankenburg K."/>
            <person name="Chao H."/>
            <person name="Dinh H."/>
            <person name="Doddapaneni H."/>
            <person name="Dugan-Rocha S."/>
            <person name="Elkadiri S."/>
            <person name="Gnanaolivu R."/>
            <person name="Hernandez B."/>
            <person name="Skinner E."/>
            <person name="Javaid M."/>
            <person name="Lee S."/>
            <person name="Li M."/>
            <person name="Ming W."/>
            <person name="Munidasa M."/>
            <person name="Muniz J."/>
            <person name="Nguyen L."/>
            <person name="Hughes D."/>
            <person name="Osuji N."/>
            <person name="Pu L.-L."/>
            <person name="Puazo M."/>
            <person name="Qu C."/>
            <person name="Quiroz J."/>
            <person name="Raj R."/>
            <person name="Weissenberger G."/>
            <person name="Xin Y."/>
            <person name="Zou X."/>
            <person name="Han Y."/>
            <person name="Worley K."/>
            <person name="Muzny D."/>
            <person name="Gibbs R."/>
        </authorList>
    </citation>
    <scope>NUCLEOTIDE SEQUENCE</scope>
    <source>
        <strain evidence="6">Sampled in the wild</strain>
    </source>
</reference>
<dbReference type="InterPro" id="IPR015943">
    <property type="entry name" value="WD40/YVTN_repeat-like_dom_sf"/>
</dbReference>
<evidence type="ECO:0000256" key="2">
    <source>
        <dbReference type="ARBA" id="ARBA00022737"/>
    </source>
</evidence>
<feature type="repeat" description="WD" evidence="3">
    <location>
        <begin position="256"/>
        <end position="297"/>
    </location>
</feature>
<feature type="region of interest" description="Disordered" evidence="4">
    <location>
        <begin position="1"/>
        <end position="22"/>
    </location>
</feature>
<organism evidence="6 7">
    <name type="scientific">Ladona fulva</name>
    <name type="common">Scarce chaser dragonfly</name>
    <name type="synonym">Libellula fulva</name>
    <dbReference type="NCBI Taxonomy" id="123851"/>
    <lineage>
        <taxon>Eukaryota</taxon>
        <taxon>Metazoa</taxon>
        <taxon>Ecdysozoa</taxon>
        <taxon>Arthropoda</taxon>
        <taxon>Hexapoda</taxon>
        <taxon>Insecta</taxon>
        <taxon>Pterygota</taxon>
        <taxon>Palaeoptera</taxon>
        <taxon>Odonata</taxon>
        <taxon>Epiprocta</taxon>
        <taxon>Anisoptera</taxon>
        <taxon>Libelluloidea</taxon>
        <taxon>Libellulidae</taxon>
        <taxon>Ladona</taxon>
    </lineage>
</organism>
<dbReference type="InterPro" id="IPR042627">
    <property type="entry name" value="FBXW2"/>
</dbReference>
<dbReference type="InterPro" id="IPR036322">
    <property type="entry name" value="WD40_repeat_dom_sf"/>
</dbReference>
<accession>A0A8K0NUS9</accession>
<dbReference type="PANTHER" id="PTHR44436">
    <property type="entry name" value="F-BOX/WD REPEAT-CONTAINING PROTEIN 2"/>
    <property type="match status" value="1"/>
</dbReference>
<dbReference type="SUPFAM" id="SSF50978">
    <property type="entry name" value="WD40 repeat-like"/>
    <property type="match status" value="1"/>
</dbReference>
<name>A0A8K0NUS9_LADFU</name>
<dbReference type="Pfam" id="PF00646">
    <property type="entry name" value="F-box"/>
    <property type="match status" value="1"/>
</dbReference>
<sequence length="518" mass="57435">MGYKKDYSANMEREDNDNFAGSDESFDRWLSRVSDVYQKLNPRQQAETVVKLLKISLPEQRFVLEKEISSYLHQDILVALPRELQELICNFIDVQSLFTACQVSKEWNAIVSSLNNVWKIKGHQLGIGLVDNGQVDWKKECLCALRVLDGMQSGLAFQHTQFPATCLTLDYVTGLHYSDGLIVGSAEDHVGIWRTIDYDLVAVFSVPYRISCLQLSQTTLVFGHTNGLVTAWNVKTNGCHSSVISGWCSTDMFNEYRGHTGVVMSVSVCPKLDLIVSGSTDFTARLWSVSQGTLVKTLSGHTHWIIQVSLVPAVEKGALMKGDHILFTKTRDSIHLFSWSSQSSGNESNMFSDLSTIESSVKVISLNPVGNFITSGCHVTGKEVVYIKQLWRQVGDGGAEMLFKDVQRMDCIKVLPLEMRIRKLLAVGKVFALILLPWTHMNKCNLIVVSVTSGKIVGGCSVPHSSSSTPDLAQITVGNMAWCDGLKFRQADDIVVALGLANGLVHVVTWRDLRIRTG</sequence>
<feature type="compositionally biased region" description="Basic and acidic residues" evidence="4">
    <location>
        <begin position="1"/>
        <end position="13"/>
    </location>
</feature>
<dbReference type="EMBL" id="KZ308236">
    <property type="protein sequence ID" value="KAG8225395.1"/>
    <property type="molecule type" value="Genomic_DNA"/>
</dbReference>
<proteinExistence type="predicted"/>
<dbReference type="PROSITE" id="PS50181">
    <property type="entry name" value="FBOX"/>
    <property type="match status" value="1"/>
</dbReference>
<comment type="caution">
    <text evidence="6">The sequence shown here is derived from an EMBL/GenBank/DDBJ whole genome shotgun (WGS) entry which is preliminary data.</text>
</comment>